<keyword evidence="2" id="KW-1185">Reference proteome</keyword>
<proteinExistence type="predicted"/>
<evidence type="ECO:0000313" key="1">
    <source>
        <dbReference type="EMBL" id="KAJ5223408.1"/>
    </source>
</evidence>
<dbReference type="GeneID" id="83204549"/>
<evidence type="ECO:0000313" key="2">
    <source>
        <dbReference type="Proteomes" id="UP001150941"/>
    </source>
</evidence>
<name>A0A9W9NP86_9EURO</name>
<reference evidence="1" key="1">
    <citation type="submission" date="2022-11" db="EMBL/GenBank/DDBJ databases">
        <authorList>
            <person name="Petersen C."/>
        </authorList>
    </citation>
    <scope>NUCLEOTIDE SEQUENCE</scope>
    <source>
        <strain evidence="1">IBT 19713</strain>
    </source>
</reference>
<accession>A0A9W9NP86</accession>
<dbReference type="AlphaFoldDB" id="A0A9W9NP86"/>
<organism evidence="1 2">
    <name type="scientific">Penicillium chermesinum</name>
    <dbReference type="NCBI Taxonomy" id="63820"/>
    <lineage>
        <taxon>Eukaryota</taxon>
        <taxon>Fungi</taxon>
        <taxon>Dikarya</taxon>
        <taxon>Ascomycota</taxon>
        <taxon>Pezizomycotina</taxon>
        <taxon>Eurotiomycetes</taxon>
        <taxon>Eurotiomycetidae</taxon>
        <taxon>Eurotiales</taxon>
        <taxon>Aspergillaceae</taxon>
        <taxon>Penicillium</taxon>
    </lineage>
</organism>
<dbReference type="RefSeq" id="XP_058327591.1">
    <property type="nucleotide sequence ID" value="XM_058477246.1"/>
</dbReference>
<protein>
    <submittedName>
        <fullName evidence="1">Uncharacterized protein</fullName>
    </submittedName>
</protein>
<sequence length="97" mass="10727">MQETHTPEGRRLEGRIPVRESPGRAAFIGPYHVLGPRTTQRAQASAIVDRDLSPKAPNTFQIVPGTKAYFSSQAVHPHNWEVGMCVHQLIVLSGSRE</sequence>
<dbReference type="EMBL" id="JAPQKS010000006">
    <property type="protein sequence ID" value="KAJ5223408.1"/>
    <property type="molecule type" value="Genomic_DNA"/>
</dbReference>
<reference evidence="1" key="2">
    <citation type="journal article" date="2023" name="IMA Fungus">
        <title>Comparative genomic study of the Penicillium genus elucidates a diverse pangenome and 15 lateral gene transfer events.</title>
        <authorList>
            <person name="Petersen C."/>
            <person name="Sorensen T."/>
            <person name="Nielsen M.R."/>
            <person name="Sondergaard T.E."/>
            <person name="Sorensen J.L."/>
            <person name="Fitzpatrick D.A."/>
            <person name="Frisvad J.C."/>
            <person name="Nielsen K.L."/>
        </authorList>
    </citation>
    <scope>NUCLEOTIDE SEQUENCE</scope>
    <source>
        <strain evidence="1">IBT 19713</strain>
    </source>
</reference>
<comment type="caution">
    <text evidence="1">The sequence shown here is derived from an EMBL/GenBank/DDBJ whole genome shotgun (WGS) entry which is preliminary data.</text>
</comment>
<dbReference type="Proteomes" id="UP001150941">
    <property type="component" value="Unassembled WGS sequence"/>
</dbReference>
<gene>
    <name evidence="1" type="ORF">N7468_007950</name>
</gene>